<keyword evidence="1" id="KW-1133">Transmembrane helix</keyword>
<sequence length="139" mass="15029">MLLPVVVAATILVAIAVLHFYWAFGGQWGIGLALPENTDGVRVLNPGTLATLVVAVGLLVFALIVTANTGIFDSWVSRTLVVWLTRGVAAVFALRAIGDFRYVGLFRKIKQTPFGRRDARLYTPLCLVLCVLCLLATLS</sequence>
<comment type="caution">
    <text evidence="2">The sequence shown here is derived from an EMBL/GenBank/DDBJ whole genome shotgun (WGS) entry which is preliminary data.</text>
</comment>
<dbReference type="Pfam" id="PF13160">
    <property type="entry name" value="DUF3995"/>
    <property type="match status" value="1"/>
</dbReference>
<feature type="transmembrane region" description="Helical" evidence="1">
    <location>
        <begin position="44"/>
        <end position="68"/>
    </location>
</feature>
<reference evidence="2 3" key="1">
    <citation type="submission" date="2020-09" db="EMBL/GenBank/DDBJ databases">
        <title>Genome sequences of type strains of Chitinophaga qingshengii and Chitinophaga varians.</title>
        <authorList>
            <person name="Kittiwongwattana C."/>
        </authorList>
    </citation>
    <scope>NUCLEOTIDE SEQUENCE [LARGE SCALE GENOMIC DNA]</scope>
    <source>
        <strain evidence="2 3">JCM 30026</strain>
    </source>
</reference>
<dbReference type="EMBL" id="JACVFC010000002">
    <property type="protein sequence ID" value="MBC9932106.1"/>
    <property type="molecule type" value="Genomic_DNA"/>
</dbReference>
<protein>
    <submittedName>
        <fullName evidence="2">DUF3995 domain-containing protein</fullName>
    </submittedName>
</protein>
<keyword evidence="1" id="KW-0472">Membrane</keyword>
<feature type="transmembrane region" description="Helical" evidence="1">
    <location>
        <begin position="119"/>
        <end position="138"/>
    </location>
</feature>
<name>A0ABR7TNQ2_9BACT</name>
<evidence type="ECO:0000313" key="2">
    <source>
        <dbReference type="EMBL" id="MBC9932106.1"/>
    </source>
</evidence>
<keyword evidence="3" id="KW-1185">Reference proteome</keyword>
<gene>
    <name evidence="2" type="ORF">ICL07_17100</name>
</gene>
<feature type="transmembrane region" description="Helical" evidence="1">
    <location>
        <begin position="6"/>
        <end position="24"/>
    </location>
</feature>
<dbReference type="InterPro" id="IPR025058">
    <property type="entry name" value="DUF3995"/>
</dbReference>
<proteinExistence type="predicted"/>
<dbReference type="RefSeq" id="WP_188089241.1">
    <property type="nucleotide sequence ID" value="NZ_JACVFC010000002.1"/>
</dbReference>
<organism evidence="2 3">
    <name type="scientific">Chitinophaga qingshengii</name>
    <dbReference type="NCBI Taxonomy" id="1569794"/>
    <lineage>
        <taxon>Bacteria</taxon>
        <taxon>Pseudomonadati</taxon>
        <taxon>Bacteroidota</taxon>
        <taxon>Chitinophagia</taxon>
        <taxon>Chitinophagales</taxon>
        <taxon>Chitinophagaceae</taxon>
        <taxon>Chitinophaga</taxon>
    </lineage>
</organism>
<keyword evidence="1" id="KW-0812">Transmembrane</keyword>
<feature type="transmembrane region" description="Helical" evidence="1">
    <location>
        <begin position="80"/>
        <end position="98"/>
    </location>
</feature>
<accession>A0ABR7TNQ2</accession>
<evidence type="ECO:0000256" key="1">
    <source>
        <dbReference type="SAM" id="Phobius"/>
    </source>
</evidence>
<dbReference type="Proteomes" id="UP000659124">
    <property type="component" value="Unassembled WGS sequence"/>
</dbReference>
<evidence type="ECO:0000313" key="3">
    <source>
        <dbReference type="Proteomes" id="UP000659124"/>
    </source>
</evidence>